<dbReference type="AlphaFoldDB" id="A0A8J6C5J5"/>
<dbReference type="EMBL" id="JAGTXO010000019">
    <property type="protein sequence ID" value="KAG8462682.1"/>
    <property type="molecule type" value="Genomic_DNA"/>
</dbReference>
<sequence>MRGEPRALLRVVRGAWIGAFAIRLALFDPRVLGAYRRFGLGYALILALLYALSSAALFVALPLALLAMPLVLVGALGAALCAALACALWATLHAAPASDGAALLARLRPIASFVALGPSLAFVLAALLVPASGAEFALLGAEAAEAAAAGAARGAACSARLRAERRSLGRAHGACVTVGHALLAAVTLVALRLVVSCAPRLSATAAPAPAPTTSQLDALATGTALARGARALALGLGALSDGVQAARVHLQSNRACAARAQLALARRAWPELLGFGCVLRALLALPFVGALASLGIGAFASGVLLRELGDEWLYAGDDAGADAHAHAHAASTRR</sequence>
<reference evidence="2" key="1">
    <citation type="submission" date="2021-05" db="EMBL/GenBank/DDBJ databases">
        <title>The genome of the haptophyte Pavlova lutheri (Diacronema luteri, Pavlovales) - a model for lipid biosynthesis in eukaryotic algae.</title>
        <authorList>
            <person name="Hulatt C.J."/>
            <person name="Posewitz M.C."/>
        </authorList>
    </citation>
    <scope>NUCLEOTIDE SEQUENCE</scope>
    <source>
        <strain evidence="2">NIVA-4/92</strain>
    </source>
</reference>
<organism evidence="2 3">
    <name type="scientific">Diacronema lutheri</name>
    <name type="common">Unicellular marine alga</name>
    <name type="synonym">Monochrysis lutheri</name>
    <dbReference type="NCBI Taxonomy" id="2081491"/>
    <lineage>
        <taxon>Eukaryota</taxon>
        <taxon>Haptista</taxon>
        <taxon>Haptophyta</taxon>
        <taxon>Pavlovophyceae</taxon>
        <taxon>Pavlovales</taxon>
        <taxon>Pavlovaceae</taxon>
        <taxon>Diacronema</taxon>
    </lineage>
</organism>
<dbReference type="Proteomes" id="UP000751190">
    <property type="component" value="Unassembled WGS sequence"/>
</dbReference>
<feature type="transmembrane region" description="Helical" evidence="1">
    <location>
        <begin position="171"/>
        <end position="195"/>
    </location>
</feature>
<evidence type="ECO:0000313" key="3">
    <source>
        <dbReference type="Proteomes" id="UP000751190"/>
    </source>
</evidence>
<keyword evidence="1" id="KW-0812">Transmembrane</keyword>
<evidence type="ECO:0000256" key="1">
    <source>
        <dbReference type="SAM" id="Phobius"/>
    </source>
</evidence>
<proteinExistence type="predicted"/>
<comment type="caution">
    <text evidence="2">The sequence shown here is derived from an EMBL/GenBank/DDBJ whole genome shotgun (WGS) entry which is preliminary data.</text>
</comment>
<keyword evidence="3" id="KW-1185">Reference proteome</keyword>
<keyword evidence="1" id="KW-0472">Membrane</keyword>
<feature type="transmembrane region" description="Helical" evidence="1">
    <location>
        <begin position="281"/>
        <end position="305"/>
    </location>
</feature>
<evidence type="ECO:0000313" key="2">
    <source>
        <dbReference type="EMBL" id="KAG8462682.1"/>
    </source>
</evidence>
<feature type="transmembrane region" description="Helical" evidence="1">
    <location>
        <begin position="39"/>
        <end position="63"/>
    </location>
</feature>
<feature type="transmembrane region" description="Helical" evidence="1">
    <location>
        <begin position="7"/>
        <end position="27"/>
    </location>
</feature>
<name>A0A8J6C5J5_DIALT</name>
<feature type="transmembrane region" description="Helical" evidence="1">
    <location>
        <begin position="70"/>
        <end position="90"/>
    </location>
</feature>
<feature type="transmembrane region" description="Helical" evidence="1">
    <location>
        <begin position="110"/>
        <end position="129"/>
    </location>
</feature>
<protein>
    <submittedName>
        <fullName evidence="2">Uncharacterized protein</fullName>
    </submittedName>
</protein>
<gene>
    <name evidence="2" type="ORF">KFE25_004658</name>
</gene>
<keyword evidence="1" id="KW-1133">Transmembrane helix</keyword>
<accession>A0A8J6C5J5</accession>